<feature type="region of interest" description="Disordered" evidence="1">
    <location>
        <begin position="63"/>
        <end position="85"/>
    </location>
</feature>
<dbReference type="OrthoDB" id="2567806at2759"/>
<organism evidence="3">
    <name type="scientific">Candida tenuis (strain ATCC 10573 / BCRC 21748 / CBS 615 / JCM 9827 / NBRC 10315 / NRRL Y-1498 / VKM Y-70)</name>
    <name type="common">Yeast</name>
    <name type="synonym">Yamadazyma tenuis</name>
    <dbReference type="NCBI Taxonomy" id="590646"/>
    <lineage>
        <taxon>Eukaryota</taxon>
        <taxon>Fungi</taxon>
        <taxon>Dikarya</taxon>
        <taxon>Ascomycota</taxon>
        <taxon>Saccharomycotina</taxon>
        <taxon>Pichiomycetes</taxon>
        <taxon>Debaryomycetaceae</taxon>
        <taxon>Yamadazyma</taxon>
    </lineage>
</organism>
<sequence>MSLNAPTTPTHPAANEEIRYLPEGQLDIDLNPDLDDDDDDDQVMDSNHMDVEGGFIKDQSIDQTHQLSQHHDIEPDTQPRGSPKPNLLIDFRGITPTFEESYEATRLHFTAHEEITGPQQSKLINYLDEQLLKIQRVFIKTQSGEINSTIGSIIEPLYTNAKLVWLSISPGSHGNVEYFIKILNDLEDYVSFYNLNIGDRREFFEFLQFLDVKLSYLHDVGLFSSTGLIRVVSIISRLRIVIIDKFSQSESRGEVETEVSRLFEGLLERS</sequence>
<feature type="compositionally biased region" description="Acidic residues" evidence="1">
    <location>
        <begin position="30"/>
        <end position="43"/>
    </location>
</feature>
<dbReference type="GeneID" id="18246391"/>
<protein>
    <submittedName>
        <fullName evidence="2">Uncharacterized protein</fullName>
    </submittedName>
</protein>
<dbReference type="RefSeq" id="XP_006683713.1">
    <property type="nucleotide sequence ID" value="XM_006683650.1"/>
</dbReference>
<dbReference type="EMBL" id="GL996510">
    <property type="protein sequence ID" value="EGV66455.1"/>
    <property type="molecule type" value="Genomic_DNA"/>
</dbReference>
<dbReference type="KEGG" id="cten:18246391"/>
<feature type="region of interest" description="Disordered" evidence="1">
    <location>
        <begin position="27"/>
        <end position="47"/>
    </location>
</feature>
<evidence type="ECO:0000256" key="1">
    <source>
        <dbReference type="SAM" id="MobiDB-lite"/>
    </source>
</evidence>
<dbReference type="Proteomes" id="UP000000707">
    <property type="component" value="Unassembled WGS sequence"/>
</dbReference>
<name>G3AW53_CANTC</name>
<gene>
    <name evidence="2" type="ORF">CANTEDRAFT_112185</name>
</gene>
<dbReference type="HOGENOM" id="CLU_061844_0_0_1"/>
<dbReference type="PANTHER" id="PTHR37781">
    <property type="entry name" value="TFIIH COMPLEX SUBUNIT"/>
    <property type="match status" value="1"/>
</dbReference>
<accession>G3AW53</accession>
<dbReference type="GO" id="GO:0005675">
    <property type="term" value="C:transcription factor TFIIH holo complex"/>
    <property type="evidence" value="ECO:0007669"/>
    <property type="project" value="TreeGrafter"/>
</dbReference>
<dbReference type="eggNOG" id="ENOG502SAHB">
    <property type="taxonomic scope" value="Eukaryota"/>
</dbReference>
<evidence type="ECO:0000313" key="2">
    <source>
        <dbReference type="EMBL" id="EGV66455.1"/>
    </source>
</evidence>
<dbReference type="InterPro" id="IPR031349">
    <property type="entry name" value="Tfb6"/>
</dbReference>
<dbReference type="PANTHER" id="PTHR37781:SF1">
    <property type="entry name" value="ADR380WP"/>
    <property type="match status" value="1"/>
</dbReference>
<keyword evidence="3" id="KW-1185">Reference proteome</keyword>
<reference evidence="2 3" key="1">
    <citation type="journal article" date="2011" name="Proc. Natl. Acad. Sci. U.S.A.">
        <title>Comparative genomics of xylose-fermenting fungi for enhanced biofuel production.</title>
        <authorList>
            <person name="Wohlbach D.J."/>
            <person name="Kuo A."/>
            <person name="Sato T.K."/>
            <person name="Potts K.M."/>
            <person name="Salamov A.A."/>
            <person name="LaButti K.M."/>
            <person name="Sun H."/>
            <person name="Clum A."/>
            <person name="Pangilinan J.L."/>
            <person name="Lindquist E.A."/>
            <person name="Lucas S."/>
            <person name="Lapidus A."/>
            <person name="Jin M."/>
            <person name="Gunawan C."/>
            <person name="Balan V."/>
            <person name="Dale B.E."/>
            <person name="Jeffries T.W."/>
            <person name="Zinkel R."/>
            <person name="Barry K.W."/>
            <person name="Grigoriev I.V."/>
            <person name="Gasch A.P."/>
        </authorList>
    </citation>
    <scope>NUCLEOTIDE SEQUENCE [LARGE SCALE GENOMIC DNA]</scope>
    <source>
        <strain evidence="3">ATCC 10573 / BCRC 21748 / CBS 615 / JCM 9827 / NBRC 10315 / NRRL Y-1498 / VKM Y-70</strain>
    </source>
</reference>
<proteinExistence type="predicted"/>
<dbReference type="AlphaFoldDB" id="G3AW53"/>
<dbReference type="STRING" id="590646.G3AW53"/>
<evidence type="ECO:0000313" key="3">
    <source>
        <dbReference type="Proteomes" id="UP000000707"/>
    </source>
</evidence>